<dbReference type="PANTHER" id="PTHR12663:SF3">
    <property type="entry name" value="SISTER CHROMATID COHESION PROTEIN PDS5 HOMOLOG C"/>
    <property type="match status" value="1"/>
</dbReference>
<evidence type="ECO:0000313" key="5">
    <source>
        <dbReference type="EMBL" id="KAL2558631.1"/>
    </source>
</evidence>
<evidence type="ECO:0000256" key="1">
    <source>
        <dbReference type="ARBA" id="ARBA00004123"/>
    </source>
</evidence>
<gene>
    <name evidence="5" type="ORF">Fot_03370</name>
</gene>
<proteinExistence type="predicted"/>
<comment type="caution">
    <text evidence="5">The sequence shown here is derived from an EMBL/GenBank/DDBJ whole genome shotgun (WGS) entry which is preliminary data.</text>
</comment>
<dbReference type="Proteomes" id="UP001604277">
    <property type="component" value="Unassembled WGS sequence"/>
</dbReference>
<evidence type="ECO:0000256" key="2">
    <source>
        <dbReference type="ARBA" id="ARBA00022763"/>
    </source>
</evidence>
<evidence type="ECO:0000256" key="4">
    <source>
        <dbReference type="ARBA" id="ARBA00023242"/>
    </source>
</evidence>
<reference evidence="6" key="1">
    <citation type="submission" date="2024-07" db="EMBL/GenBank/DDBJ databases">
        <title>Two chromosome-level genome assemblies of Korean endemic species Abeliophyllum distichum and Forsythia ovata (Oleaceae).</title>
        <authorList>
            <person name="Jang H."/>
        </authorList>
    </citation>
    <scope>NUCLEOTIDE SEQUENCE [LARGE SCALE GENOMIC DNA]</scope>
</reference>
<comment type="subcellular location">
    <subcellularLocation>
        <location evidence="1">Nucleus</location>
    </subcellularLocation>
</comment>
<keyword evidence="4" id="KW-0539">Nucleus</keyword>
<dbReference type="PANTHER" id="PTHR12663">
    <property type="entry name" value="ANDROGEN INDUCED INHIBITOR OF PROLIFERATION AS3 / PDS5-RELATED"/>
    <property type="match status" value="1"/>
</dbReference>
<accession>A0ABD1X9I5</accession>
<keyword evidence="2" id="KW-0227">DNA damage</keyword>
<sequence>MNLILEESGNLSRELLTLLLVIVKKNSHGVVTIHLVERVFEKCVVKLKSYLTKIIKSLGVYLDDYSAIVSSVCNETNGTVDQNNNITYGDELVAEIKSASAFPDLALVTY</sequence>
<dbReference type="GO" id="GO:0007062">
    <property type="term" value="P:sister chromatid cohesion"/>
    <property type="evidence" value="ECO:0007669"/>
    <property type="project" value="UniProtKB-ARBA"/>
</dbReference>
<evidence type="ECO:0000256" key="3">
    <source>
        <dbReference type="ARBA" id="ARBA00023204"/>
    </source>
</evidence>
<protein>
    <submittedName>
        <fullName evidence="5">Tudor/PWWP/MBT superfamily protein</fullName>
    </submittedName>
</protein>
<name>A0ABD1X9I5_9LAMI</name>
<dbReference type="GO" id="GO:0005634">
    <property type="term" value="C:nucleus"/>
    <property type="evidence" value="ECO:0007669"/>
    <property type="project" value="UniProtKB-SubCell"/>
</dbReference>
<dbReference type="GO" id="GO:0006281">
    <property type="term" value="P:DNA repair"/>
    <property type="evidence" value="ECO:0007669"/>
    <property type="project" value="UniProtKB-KW"/>
</dbReference>
<dbReference type="EMBL" id="JBFOLJ010000001">
    <property type="protein sequence ID" value="KAL2558631.1"/>
    <property type="molecule type" value="Genomic_DNA"/>
</dbReference>
<organism evidence="5 6">
    <name type="scientific">Forsythia ovata</name>
    <dbReference type="NCBI Taxonomy" id="205694"/>
    <lineage>
        <taxon>Eukaryota</taxon>
        <taxon>Viridiplantae</taxon>
        <taxon>Streptophyta</taxon>
        <taxon>Embryophyta</taxon>
        <taxon>Tracheophyta</taxon>
        <taxon>Spermatophyta</taxon>
        <taxon>Magnoliopsida</taxon>
        <taxon>eudicotyledons</taxon>
        <taxon>Gunneridae</taxon>
        <taxon>Pentapetalae</taxon>
        <taxon>asterids</taxon>
        <taxon>lamiids</taxon>
        <taxon>Lamiales</taxon>
        <taxon>Oleaceae</taxon>
        <taxon>Forsythieae</taxon>
        <taxon>Forsythia</taxon>
    </lineage>
</organism>
<dbReference type="InterPro" id="IPR039776">
    <property type="entry name" value="Pds5"/>
</dbReference>
<keyword evidence="3" id="KW-0234">DNA repair</keyword>
<keyword evidence="6" id="KW-1185">Reference proteome</keyword>
<evidence type="ECO:0000313" key="6">
    <source>
        <dbReference type="Proteomes" id="UP001604277"/>
    </source>
</evidence>
<dbReference type="AlphaFoldDB" id="A0ABD1X9I5"/>